<sequence length="150" mass="16364">MQSPNNWSFHSIAGAYMLGLVPHGYYILKLASMRQISNVSPRDHFTSLKARLPADTWNKLSRARSAHLNALESLPLFAAAMIAGNVAKLPAGDLNTIAAEYIGARMLYTVLYMGVKSEGLSYLRTGVWAWSIGLPLYGLLKAGRALAIVE</sequence>
<evidence type="ECO:0000256" key="2">
    <source>
        <dbReference type="ARBA" id="ARBA00022692"/>
    </source>
</evidence>
<dbReference type="EMBL" id="CP069111">
    <property type="protein sequence ID" value="QSS61949.1"/>
    <property type="molecule type" value="Genomic_DNA"/>
</dbReference>
<feature type="transmembrane region" description="Helical" evidence="5">
    <location>
        <begin position="6"/>
        <end position="28"/>
    </location>
</feature>
<keyword evidence="4 5" id="KW-0472">Membrane</keyword>
<evidence type="ECO:0000313" key="6">
    <source>
        <dbReference type="EMBL" id="QSS61949.1"/>
    </source>
</evidence>
<reference evidence="6" key="1">
    <citation type="submission" date="2021-01" db="EMBL/GenBank/DDBJ databases">
        <title>Chromosome-level genome assembly of a human fungal pathogen reveals clustering of transcriptionally co-regulated genes.</title>
        <authorList>
            <person name="Voorhies M."/>
            <person name="Cohen S."/>
            <person name="Shea T.P."/>
            <person name="Petrus S."/>
            <person name="Munoz J.F."/>
            <person name="Poplawski S."/>
            <person name="Goldman W.E."/>
            <person name="Michael T."/>
            <person name="Cuomo C.A."/>
            <person name="Sil A."/>
            <person name="Beyhan S."/>
        </authorList>
    </citation>
    <scope>NUCLEOTIDE SEQUENCE</scope>
    <source>
        <strain evidence="6">WU24</strain>
    </source>
</reference>
<dbReference type="AlphaFoldDB" id="A0A8A1M7E9"/>
<keyword evidence="3 5" id="KW-1133">Transmembrane helix</keyword>
<dbReference type="GO" id="GO:0016020">
    <property type="term" value="C:membrane"/>
    <property type="evidence" value="ECO:0007669"/>
    <property type="project" value="UniProtKB-SubCell"/>
</dbReference>
<evidence type="ECO:0000256" key="3">
    <source>
        <dbReference type="ARBA" id="ARBA00022989"/>
    </source>
</evidence>
<dbReference type="PANTHER" id="PTHR35371">
    <property type="entry name" value="INNER MEMBRANE PROTEIN"/>
    <property type="match status" value="1"/>
</dbReference>
<protein>
    <submittedName>
        <fullName evidence="6">MAPEG superfamily domain-containing protein, predicted membrane protein</fullName>
    </submittedName>
</protein>
<dbReference type="SUPFAM" id="SSF161084">
    <property type="entry name" value="MAPEG domain-like"/>
    <property type="match status" value="1"/>
</dbReference>
<evidence type="ECO:0000313" key="7">
    <source>
        <dbReference type="Proteomes" id="UP000663671"/>
    </source>
</evidence>
<comment type="subcellular location">
    <subcellularLocation>
        <location evidence="1">Membrane</location>
    </subcellularLocation>
</comment>
<dbReference type="PANTHER" id="PTHR35371:SF1">
    <property type="entry name" value="BLR7753 PROTEIN"/>
    <property type="match status" value="1"/>
</dbReference>
<keyword evidence="2 5" id="KW-0812">Transmembrane</keyword>
<dbReference type="OrthoDB" id="2122304at2759"/>
<dbReference type="Pfam" id="PF01124">
    <property type="entry name" value="MAPEG"/>
    <property type="match status" value="1"/>
</dbReference>
<dbReference type="InterPro" id="IPR023352">
    <property type="entry name" value="MAPEG-like_dom_sf"/>
</dbReference>
<name>A0A8A1M7E9_AJECA</name>
<gene>
    <name evidence="6" type="ORF">I7I51_04126</name>
</gene>
<organism evidence="6 7">
    <name type="scientific">Ajellomyces capsulatus</name>
    <name type="common">Darling's disease fungus</name>
    <name type="synonym">Histoplasma capsulatum</name>
    <dbReference type="NCBI Taxonomy" id="5037"/>
    <lineage>
        <taxon>Eukaryota</taxon>
        <taxon>Fungi</taxon>
        <taxon>Dikarya</taxon>
        <taxon>Ascomycota</taxon>
        <taxon>Pezizomycotina</taxon>
        <taxon>Eurotiomycetes</taxon>
        <taxon>Eurotiomycetidae</taxon>
        <taxon>Onygenales</taxon>
        <taxon>Ajellomycetaceae</taxon>
        <taxon>Histoplasma</taxon>
    </lineage>
</organism>
<evidence type="ECO:0000256" key="5">
    <source>
        <dbReference type="SAM" id="Phobius"/>
    </source>
</evidence>
<dbReference type="Proteomes" id="UP000663671">
    <property type="component" value="Chromosome 5"/>
</dbReference>
<evidence type="ECO:0000256" key="1">
    <source>
        <dbReference type="ARBA" id="ARBA00004370"/>
    </source>
</evidence>
<dbReference type="VEuPathDB" id="FungiDB:I7I51_04126"/>
<evidence type="ECO:0000256" key="4">
    <source>
        <dbReference type="ARBA" id="ARBA00023136"/>
    </source>
</evidence>
<proteinExistence type="predicted"/>
<dbReference type="Gene3D" id="1.20.120.550">
    <property type="entry name" value="Membrane associated eicosanoid/glutathione metabolism-like domain"/>
    <property type="match status" value="1"/>
</dbReference>
<dbReference type="InterPro" id="IPR001129">
    <property type="entry name" value="Membr-assoc_MAPEG"/>
</dbReference>
<accession>A0A8A1M7E9</accession>